<dbReference type="AlphaFoldDB" id="A0A9D4QX87"/>
<evidence type="ECO:0000313" key="3">
    <source>
        <dbReference type="Proteomes" id="UP000828390"/>
    </source>
</evidence>
<feature type="compositionally biased region" description="Polar residues" evidence="1">
    <location>
        <begin position="39"/>
        <end position="53"/>
    </location>
</feature>
<gene>
    <name evidence="2" type="ORF">DPMN_087786</name>
</gene>
<reference evidence="2" key="2">
    <citation type="submission" date="2020-11" db="EMBL/GenBank/DDBJ databases">
        <authorList>
            <person name="McCartney M.A."/>
            <person name="Auch B."/>
            <person name="Kono T."/>
            <person name="Mallez S."/>
            <person name="Becker A."/>
            <person name="Gohl D.M."/>
            <person name="Silverstein K.A.T."/>
            <person name="Koren S."/>
            <person name="Bechman K.B."/>
            <person name="Herman A."/>
            <person name="Abrahante J.E."/>
            <person name="Garbe J."/>
        </authorList>
    </citation>
    <scope>NUCLEOTIDE SEQUENCE</scope>
    <source>
        <strain evidence="2">Duluth1</strain>
        <tissue evidence="2">Whole animal</tissue>
    </source>
</reference>
<feature type="region of interest" description="Disordered" evidence="1">
    <location>
        <begin position="21"/>
        <end position="60"/>
    </location>
</feature>
<protein>
    <submittedName>
        <fullName evidence="2">Uncharacterized protein</fullName>
    </submittedName>
</protein>
<comment type="caution">
    <text evidence="2">The sequence shown here is derived from an EMBL/GenBank/DDBJ whole genome shotgun (WGS) entry which is preliminary data.</text>
</comment>
<name>A0A9D4QX87_DREPO</name>
<organism evidence="2 3">
    <name type="scientific">Dreissena polymorpha</name>
    <name type="common">Zebra mussel</name>
    <name type="synonym">Mytilus polymorpha</name>
    <dbReference type="NCBI Taxonomy" id="45954"/>
    <lineage>
        <taxon>Eukaryota</taxon>
        <taxon>Metazoa</taxon>
        <taxon>Spiralia</taxon>
        <taxon>Lophotrochozoa</taxon>
        <taxon>Mollusca</taxon>
        <taxon>Bivalvia</taxon>
        <taxon>Autobranchia</taxon>
        <taxon>Heteroconchia</taxon>
        <taxon>Euheterodonta</taxon>
        <taxon>Imparidentia</taxon>
        <taxon>Neoheterodontei</taxon>
        <taxon>Myida</taxon>
        <taxon>Dreissenoidea</taxon>
        <taxon>Dreissenidae</taxon>
        <taxon>Dreissena</taxon>
    </lineage>
</organism>
<proteinExistence type="predicted"/>
<keyword evidence="3" id="KW-1185">Reference proteome</keyword>
<evidence type="ECO:0000256" key="1">
    <source>
        <dbReference type="SAM" id="MobiDB-lite"/>
    </source>
</evidence>
<reference evidence="2" key="1">
    <citation type="journal article" date="2019" name="bioRxiv">
        <title>The Genome of the Zebra Mussel, Dreissena polymorpha: A Resource for Invasive Species Research.</title>
        <authorList>
            <person name="McCartney M.A."/>
            <person name="Auch B."/>
            <person name="Kono T."/>
            <person name="Mallez S."/>
            <person name="Zhang Y."/>
            <person name="Obille A."/>
            <person name="Becker A."/>
            <person name="Abrahante J.E."/>
            <person name="Garbe J."/>
            <person name="Badalamenti J.P."/>
            <person name="Herman A."/>
            <person name="Mangelson H."/>
            <person name="Liachko I."/>
            <person name="Sullivan S."/>
            <person name="Sone E.D."/>
            <person name="Koren S."/>
            <person name="Silverstein K.A.T."/>
            <person name="Beckman K.B."/>
            <person name="Gohl D.M."/>
        </authorList>
    </citation>
    <scope>NUCLEOTIDE SEQUENCE</scope>
    <source>
        <strain evidence="2">Duluth1</strain>
        <tissue evidence="2">Whole animal</tissue>
    </source>
</reference>
<accession>A0A9D4QX87</accession>
<dbReference type="EMBL" id="JAIWYP010000003">
    <property type="protein sequence ID" value="KAH3845505.1"/>
    <property type="molecule type" value="Genomic_DNA"/>
</dbReference>
<dbReference type="Proteomes" id="UP000828390">
    <property type="component" value="Unassembled WGS sequence"/>
</dbReference>
<evidence type="ECO:0000313" key="2">
    <source>
        <dbReference type="EMBL" id="KAH3845505.1"/>
    </source>
</evidence>
<sequence length="60" mass="6884">MGVNRGESSVYRYHTADHQQEFFGYGNHQESSSRRFPTAGNTQRNQRSNSKFSVNRPGYG</sequence>